<keyword evidence="4 9" id="KW-0597">Phosphoprotein</keyword>
<dbReference type="Gene3D" id="3.40.50.150">
    <property type="entry name" value="Vaccinia Virus protein VP39"/>
    <property type="match status" value="1"/>
</dbReference>
<evidence type="ECO:0000256" key="4">
    <source>
        <dbReference type="ARBA" id="ARBA00022553"/>
    </source>
</evidence>
<dbReference type="SMART" id="SM00388">
    <property type="entry name" value="HisKA"/>
    <property type="match status" value="1"/>
</dbReference>
<feature type="domain" description="CheB-type methylesterase" evidence="15">
    <location>
        <begin position="16"/>
        <end position="212"/>
    </location>
</feature>
<reference evidence="17" key="1">
    <citation type="journal article" date="2021" name="Antonie Van Leeuwenhoek">
        <title>Draft genome and description of Waterburya agarophytonicola gen. nov. sp. nov. (Pleurocapsales, Cyanobacteria): a seaweed symbiont.</title>
        <authorList>
            <person name="Bonthond G."/>
            <person name="Shalygin S."/>
            <person name="Bayer T."/>
            <person name="Weinberger F."/>
        </authorList>
    </citation>
    <scope>NUCLEOTIDE SEQUENCE</scope>
    <source>
        <strain evidence="17">KI4</strain>
    </source>
</reference>
<dbReference type="Pfam" id="PF01339">
    <property type="entry name" value="CheB_methylest"/>
    <property type="match status" value="1"/>
</dbReference>
<dbReference type="CDD" id="cd17546">
    <property type="entry name" value="REC_hyHK_CKI1_RcsC-like"/>
    <property type="match status" value="1"/>
</dbReference>
<dbReference type="InterPro" id="IPR050903">
    <property type="entry name" value="Bact_Chemotaxis_MeTrfase"/>
</dbReference>
<feature type="domain" description="CheR-type methyltransferase" evidence="16">
    <location>
        <begin position="219"/>
        <end position="491"/>
    </location>
</feature>
<dbReference type="Pfam" id="PF00072">
    <property type="entry name" value="Response_reg"/>
    <property type="match status" value="1"/>
</dbReference>
<dbReference type="InterPro" id="IPR036097">
    <property type="entry name" value="HisK_dim/P_sf"/>
</dbReference>
<dbReference type="SMART" id="SM00086">
    <property type="entry name" value="PAC"/>
    <property type="match status" value="1"/>
</dbReference>
<dbReference type="Pfam" id="PF13426">
    <property type="entry name" value="PAS_9"/>
    <property type="match status" value="2"/>
</dbReference>
<dbReference type="SUPFAM" id="SSF53335">
    <property type="entry name" value="S-adenosyl-L-methionine-dependent methyltransferases"/>
    <property type="match status" value="1"/>
</dbReference>
<sequence length="1757" mass="198508">MSESTQSEPQDSISNPHESSRDLFVVGIGASAGGLSALEELFSNLSTASGAAFVVIQHLSPDFKSLMTELLERRTSMPVYRIQDGMGLQPNSVYLILPGQNLALDKNVLRLEDRKKDKNQKHELNFPIDLFFTSLAKNYGEQSIGVILSGSGSDGTRGLKAINEAGGVALVQDPETAEFDGMPRSAIATGVVNQILPPKELSQLIYQCIVAPVNTLETESSSNNQINSTNLSRIAKLLIENEELDFSQYKSSTISRRIHRRCLIHNSRSIDDYIKLLNDSGEERQILCSDLLINVTHFFRDYPAWQNLENNILPRLIEQSQDGGELRFWITACSTGEEAYSLAILVHEALQDSDKSIRVKIFATDIDRVALDKASQGIYSASIARDIGQERLQRYFIAKDNSYQIMRKIREMLIFSPHDLTKDAGFTRINLVSCRNVLIYMKSDLQYQVLRNLHFSLVSKGILFLGEAETLGEFESEFKPLDKKWKFFQKQRDIRLPLPLRSTPKISRNSALHRFSPSQNRVQFEPILEQCLNRLSNESNSIILLISKENHLLHVSGDSDKIFKAPDGKVTTEVTKMVVIPLQLPLNTALHRAKQKKTSVQYQGIKIEYQGEPLLVSLEVIPPQINRRHGDFFLVKIKQEIIAEPIAIPATETFELGSEASRRIIELENELQQTRENLQALVEELETTNEEQQASNEELTASNEELQSTNEELHSVNEELHTVNIEYQSKIGELTQLNNDIDNLLKSTEIGVIFLDSQLRIRKFTPAATKAVSLRENDLERPLGELTMKVDCPQLTELLENVLAGGELIELEVKQKKGDSFFLMQINPYLTECGQNDGLAISFVAVDEIKRVQLDLENSLKEKNRQLAAIETATNGIAILNDYKFIYINQAHLDIFGYSQPEELLGQSWRILYQPEEQPQFEREIFPILQEQGRWQGIVKAKHRQGYTFDEELTLNFSPTGDLICICQDVSDRLKADRVLRSQKTQLTKLNRNLEQKVARRTKILANFSDRLKQLHHLAISDYETLEDLYDQYLKTGCEIFGLATGIVSQITEQTYKILAVRSPLNLSVGLEFDYRETYCQQIVDKQETIAYFNVSQMVEMQRHPVYLNLDLKSYIGTPIFVNGNLYGTLNFSSIPPRGNDFHSSEREIIELMARDIGNSIAAFQSAIALKQSEAEFRKTFEQATVGITHIGLDGKFLKVNSALCKFLGYSSQELLEMTFQDITYPEDLALDEKYVPLIMAGEMESCTYEKRYIHADGSIIWGNLTFCLATTEGGEPAYFIAVVEDISDRKEGEIALLQVTQAKDTFIAHMSHELRTPLNSIIGFSNILKQDSDLTAQQLKSVDIINQSGQHLLTLINDILDLSKLNANKLKLLYNDLNLIDFLYDIAAIFEIRAQEKGLDFITQIPLDLPGVVNTDETKLRQVLLNLLSNAIKFTTTGAVTFSVSCETIDSDLETKMIRFQVEDTGRGIPEDKYDTVFAPFGQVDQNRNDTEGTGLGLSICQNILSLMDSELHLGSKVGVGSWFWFDLELEELSSCSLLPTPRQPDTRITRYLVTPCKILVIDDNDDNRMLLVHYLQPLGFTVEEADNGKTGIAIAEKFQPDLILLDLLMPVMNGGEAIEQIRQHPDLQNTAIVTISANVHSIDDSSRIRCEGFLAKPIDLERLMELLEKHLELDWQTLPQKEVESITSNELISPSQAELINLLELVNFGNMTAFLAKIDLLETGDSRYISFAQKVRQLADNCEQDKLEKLLQTLI</sequence>
<evidence type="ECO:0000313" key="17">
    <source>
        <dbReference type="EMBL" id="MCC0177076.1"/>
    </source>
</evidence>
<dbReference type="NCBIfam" id="TIGR00229">
    <property type="entry name" value="sensory_box"/>
    <property type="match status" value="2"/>
</dbReference>
<dbReference type="FunFam" id="3.30.565.10:FF:000010">
    <property type="entry name" value="Sensor histidine kinase RcsC"/>
    <property type="match status" value="1"/>
</dbReference>
<protein>
    <recommendedName>
        <fullName evidence="7">Circadian input-output histidine kinase CikA</fullName>
        <ecNumber evidence="3">2.7.13.3</ecNumber>
    </recommendedName>
</protein>
<dbReference type="SMART" id="SM00448">
    <property type="entry name" value="REC"/>
    <property type="match status" value="1"/>
</dbReference>
<dbReference type="GO" id="GO:0008757">
    <property type="term" value="F:S-adenosylmethionine-dependent methyltransferase activity"/>
    <property type="evidence" value="ECO:0007669"/>
    <property type="project" value="InterPro"/>
</dbReference>
<feature type="active site" evidence="8">
    <location>
        <position position="154"/>
    </location>
</feature>
<dbReference type="SUPFAM" id="SSF47757">
    <property type="entry name" value="Chemotaxis receptor methyltransferase CheR, N-terminal domain"/>
    <property type="match status" value="1"/>
</dbReference>
<feature type="active site" evidence="8">
    <location>
        <position position="31"/>
    </location>
</feature>
<dbReference type="CDD" id="cd00082">
    <property type="entry name" value="HisKA"/>
    <property type="match status" value="1"/>
</dbReference>
<comment type="catalytic activity">
    <reaction evidence="1">
        <text>ATP + protein L-histidine = ADP + protein N-phospho-L-histidine.</text>
        <dbReference type="EC" id="2.7.13.3"/>
    </reaction>
</comment>
<dbReference type="Pfam" id="PF01739">
    <property type="entry name" value="CheR"/>
    <property type="match status" value="1"/>
</dbReference>
<dbReference type="InterPro" id="IPR003018">
    <property type="entry name" value="GAF"/>
</dbReference>
<dbReference type="SMART" id="SM00387">
    <property type="entry name" value="HATPase_c"/>
    <property type="match status" value="1"/>
</dbReference>
<dbReference type="SUPFAM" id="SSF52172">
    <property type="entry name" value="CheY-like"/>
    <property type="match status" value="1"/>
</dbReference>
<dbReference type="EMBL" id="JADWDC010000016">
    <property type="protein sequence ID" value="MCC0177076.1"/>
    <property type="molecule type" value="Genomic_DNA"/>
</dbReference>
<dbReference type="PANTHER" id="PTHR24422:SF27">
    <property type="entry name" value="PROTEIN-GLUTAMATE O-METHYLTRANSFERASE"/>
    <property type="match status" value="1"/>
</dbReference>
<feature type="active site" evidence="8">
    <location>
        <position position="58"/>
    </location>
</feature>
<comment type="similarity">
    <text evidence="2">In the N-terminal section; belongs to the phytochrome family.</text>
</comment>
<dbReference type="PROSITE" id="PS50113">
    <property type="entry name" value="PAC"/>
    <property type="match status" value="1"/>
</dbReference>
<evidence type="ECO:0000256" key="1">
    <source>
        <dbReference type="ARBA" id="ARBA00000085"/>
    </source>
</evidence>
<dbReference type="InterPro" id="IPR000673">
    <property type="entry name" value="Sig_transdc_resp-reg_Me-estase"/>
</dbReference>
<dbReference type="InterPro" id="IPR022642">
    <property type="entry name" value="CheR_C"/>
</dbReference>
<accession>A0A964BRW4</accession>
<dbReference type="EC" id="2.7.13.3" evidence="3"/>
<dbReference type="PRINTS" id="PR00996">
    <property type="entry name" value="CHERMTFRASE"/>
</dbReference>
<dbReference type="InterPro" id="IPR001789">
    <property type="entry name" value="Sig_transdc_resp-reg_receiver"/>
</dbReference>
<feature type="domain" description="Response regulatory" evidence="12">
    <location>
        <begin position="1559"/>
        <end position="1673"/>
    </location>
</feature>
<evidence type="ECO:0000256" key="10">
    <source>
        <dbReference type="SAM" id="Coils"/>
    </source>
</evidence>
<dbReference type="SUPFAM" id="SSF47384">
    <property type="entry name" value="Homodimeric domain of signal transducing histidine kinase"/>
    <property type="match status" value="1"/>
</dbReference>
<dbReference type="SMART" id="SM00138">
    <property type="entry name" value="MeTrc"/>
    <property type="match status" value="1"/>
</dbReference>
<dbReference type="InterPro" id="IPR000014">
    <property type="entry name" value="PAS"/>
</dbReference>
<keyword evidence="8" id="KW-0378">Hydrolase</keyword>
<dbReference type="PROSITE" id="PS50112">
    <property type="entry name" value="PAS"/>
    <property type="match status" value="1"/>
</dbReference>
<dbReference type="GO" id="GO:0006935">
    <property type="term" value="P:chemotaxis"/>
    <property type="evidence" value="ECO:0007669"/>
    <property type="project" value="UniProtKB-UniRule"/>
</dbReference>
<dbReference type="GO" id="GO:0000156">
    <property type="term" value="F:phosphorelay response regulator activity"/>
    <property type="evidence" value="ECO:0007669"/>
    <property type="project" value="InterPro"/>
</dbReference>
<dbReference type="InterPro" id="IPR035909">
    <property type="entry name" value="CheB_C"/>
</dbReference>
<evidence type="ECO:0000259" key="12">
    <source>
        <dbReference type="PROSITE" id="PS50110"/>
    </source>
</evidence>
<dbReference type="GO" id="GO:0005737">
    <property type="term" value="C:cytoplasm"/>
    <property type="evidence" value="ECO:0007669"/>
    <property type="project" value="InterPro"/>
</dbReference>
<dbReference type="InterPro" id="IPR035965">
    <property type="entry name" value="PAS-like_dom_sf"/>
</dbReference>
<dbReference type="InterPro" id="IPR001610">
    <property type="entry name" value="PAC"/>
</dbReference>
<dbReference type="Pfam" id="PF13185">
    <property type="entry name" value="GAF_2"/>
    <property type="match status" value="1"/>
</dbReference>
<dbReference type="SUPFAM" id="SSF55785">
    <property type="entry name" value="PYP-like sensor domain (PAS domain)"/>
    <property type="match status" value="2"/>
</dbReference>
<dbReference type="SMART" id="SM00091">
    <property type="entry name" value="PAS"/>
    <property type="match status" value="3"/>
</dbReference>
<dbReference type="SUPFAM" id="SSF55874">
    <property type="entry name" value="ATPase domain of HSP90 chaperone/DNA topoisomerase II/histidine kinase"/>
    <property type="match status" value="1"/>
</dbReference>
<feature type="domain" description="PAC" evidence="14">
    <location>
        <begin position="1247"/>
        <end position="1299"/>
    </location>
</feature>
<dbReference type="CDD" id="cd16434">
    <property type="entry name" value="CheB-CheR_fusion"/>
    <property type="match status" value="1"/>
</dbReference>
<dbReference type="GO" id="GO:0000155">
    <property type="term" value="F:phosphorelay sensor kinase activity"/>
    <property type="evidence" value="ECO:0007669"/>
    <property type="project" value="InterPro"/>
</dbReference>
<dbReference type="InterPro" id="IPR011006">
    <property type="entry name" value="CheY-like_superfamily"/>
</dbReference>
<dbReference type="InterPro" id="IPR005467">
    <property type="entry name" value="His_kinase_dom"/>
</dbReference>
<dbReference type="Pfam" id="PF02518">
    <property type="entry name" value="HATPase_c"/>
    <property type="match status" value="1"/>
</dbReference>
<dbReference type="PROSITE" id="PS50110">
    <property type="entry name" value="RESPONSE_REGULATORY"/>
    <property type="match status" value="1"/>
</dbReference>
<evidence type="ECO:0000256" key="7">
    <source>
        <dbReference type="ARBA" id="ARBA00074306"/>
    </source>
</evidence>
<keyword evidence="18" id="KW-1185">Reference proteome</keyword>
<comment type="caution">
    <text evidence="17">The sequence shown here is derived from an EMBL/GenBank/DDBJ whole genome shotgun (WGS) entry which is preliminary data.</text>
</comment>
<dbReference type="PROSITE" id="PS50122">
    <property type="entry name" value="CHEB"/>
    <property type="match status" value="1"/>
</dbReference>
<feature type="modified residue" description="4-aspartylphosphate" evidence="9">
    <location>
        <position position="1608"/>
    </location>
</feature>
<evidence type="ECO:0000256" key="2">
    <source>
        <dbReference type="ARBA" id="ARBA00006402"/>
    </source>
</evidence>
<evidence type="ECO:0000256" key="9">
    <source>
        <dbReference type="PROSITE-ProRule" id="PRU00169"/>
    </source>
</evidence>
<dbReference type="Gene3D" id="3.30.565.10">
    <property type="entry name" value="Histidine kinase-like ATPase, C-terminal domain"/>
    <property type="match status" value="1"/>
</dbReference>
<dbReference type="SUPFAM" id="SSF55781">
    <property type="entry name" value="GAF domain-like"/>
    <property type="match status" value="1"/>
</dbReference>
<dbReference type="Gene3D" id="3.40.50.2300">
    <property type="match status" value="1"/>
</dbReference>
<evidence type="ECO:0000259" key="11">
    <source>
        <dbReference type="PROSITE" id="PS50109"/>
    </source>
</evidence>
<feature type="domain" description="Histidine kinase" evidence="11">
    <location>
        <begin position="1310"/>
        <end position="1533"/>
    </location>
</feature>
<evidence type="ECO:0000256" key="8">
    <source>
        <dbReference type="PROSITE-ProRule" id="PRU00050"/>
    </source>
</evidence>
<evidence type="ECO:0000259" key="15">
    <source>
        <dbReference type="PROSITE" id="PS50122"/>
    </source>
</evidence>
<evidence type="ECO:0000256" key="3">
    <source>
        <dbReference type="ARBA" id="ARBA00012438"/>
    </source>
</evidence>
<evidence type="ECO:0000313" key="18">
    <source>
        <dbReference type="Proteomes" id="UP000729733"/>
    </source>
</evidence>
<dbReference type="CDD" id="cd00130">
    <property type="entry name" value="PAS"/>
    <property type="match status" value="2"/>
</dbReference>
<keyword evidence="5" id="KW-0808">Transferase</keyword>
<organism evidence="17 18">
    <name type="scientific">Waterburya agarophytonicola KI4</name>
    <dbReference type="NCBI Taxonomy" id="2874699"/>
    <lineage>
        <taxon>Bacteria</taxon>
        <taxon>Bacillati</taxon>
        <taxon>Cyanobacteriota</taxon>
        <taxon>Cyanophyceae</taxon>
        <taxon>Pleurocapsales</taxon>
        <taxon>Hyellaceae</taxon>
        <taxon>Waterburya</taxon>
        <taxon>Waterburya agarophytonicola</taxon>
    </lineage>
</organism>
<dbReference type="CDD" id="cd16922">
    <property type="entry name" value="HATPase_EvgS-ArcB-TorS-like"/>
    <property type="match status" value="1"/>
</dbReference>
<dbReference type="PROSITE" id="PS50123">
    <property type="entry name" value="CHER"/>
    <property type="match status" value="1"/>
</dbReference>
<evidence type="ECO:0000256" key="5">
    <source>
        <dbReference type="ARBA" id="ARBA00022679"/>
    </source>
</evidence>
<dbReference type="Pfam" id="PF13596">
    <property type="entry name" value="PAS_10"/>
    <property type="match status" value="1"/>
</dbReference>
<dbReference type="InterPro" id="IPR029063">
    <property type="entry name" value="SAM-dependent_MTases_sf"/>
</dbReference>
<evidence type="ECO:0000256" key="6">
    <source>
        <dbReference type="ARBA" id="ARBA00022777"/>
    </source>
</evidence>
<feature type="coiled-coil region" evidence="10">
    <location>
        <begin position="846"/>
        <end position="873"/>
    </location>
</feature>
<dbReference type="InterPro" id="IPR000780">
    <property type="entry name" value="CheR_MeTrfase"/>
</dbReference>
<dbReference type="SUPFAM" id="SSF52738">
    <property type="entry name" value="Methylesterase CheB, C-terminal domain"/>
    <property type="match status" value="1"/>
</dbReference>
<keyword evidence="6" id="KW-0418">Kinase</keyword>
<dbReference type="PANTHER" id="PTHR24422">
    <property type="entry name" value="CHEMOTAXIS PROTEIN METHYLTRANSFERASE"/>
    <property type="match status" value="1"/>
</dbReference>
<evidence type="ECO:0000259" key="13">
    <source>
        <dbReference type="PROSITE" id="PS50112"/>
    </source>
</evidence>
<dbReference type="Gene3D" id="3.40.50.180">
    <property type="entry name" value="Methylesterase CheB, C-terminal domain"/>
    <property type="match status" value="1"/>
</dbReference>
<evidence type="ECO:0000259" key="16">
    <source>
        <dbReference type="PROSITE" id="PS50123"/>
    </source>
</evidence>
<proteinExistence type="inferred from homology"/>
<dbReference type="InterPro" id="IPR000700">
    <property type="entry name" value="PAS-assoc_C"/>
</dbReference>
<feature type="coiled-coil region" evidence="10">
    <location>
        <begin position="657"/>
        <end position="726"/>
    </location>
</feature>
<dbReference type="InterPro" id="IPR022641">
    <property type="entry name" value="CheR_N"/>
</dbReference>
<keyword evidence="8" id="KW-0145">Chemotaxis</keyword>
<gene>
    <name evidence="17" type="ORF">I4641_08810</name>
</gene>
<dbReference type="InterPro" id="IPR003661">
    <property type="entry name" value="HisK_dim/P_dom"/>
</dbReference>
<dbReference type="Gene3D" id="1.10.287.130">
    <property type="match status" value="1"/>
</dbReference>
<dbReference type="Pfam" id="PF03705">
    <property type="entry name" value="CheR_N"/>
    <property type="match status" value="1"/>
</dbReference>
<feature type="domain" description="PAS" evidence="13">
    <location>
        <begin position="1173"/>
        <end position="1243"/>
    </location>
</feature>
<dbReference type="Pfam" id="PF00512">
    <property type="entry name" value="HisKA"/>
    <property type="match status" value="1"/>
</dbReference>
<dbReference type="RefSeq" id="WP_229640114.1">
    <property type="nucleotide sequence ID" value="NZ_JADWDC010000016.1"/>
</dbReference>
<dbReference type="Proteomes" id="UP000729733">
    <property type="component" value="Unassembled WGS sequence"/>
</dbReference>
<keyword evidence="10" id="KW-0175">Coiled coil</keyword>
<dbReference type="InterPro" id="IPR036890">
    <property type="entry name" value="HATPase_C_sf"/>
</dbReference>
<dbReference type="Gene3D" id="3.30.450.20">
    <property type="entry name" value="PAS domain"/>
    <property type="match status" value="3"/>
</dbReference>
<dbReference type="InterPro" id="IPR029016">
    <property type="entry name" value="GAF-like_dom_sf"/>
</dbReference>
<name>A0A964BRW4_9CYAN</name>
<dbReference type="PROSITE" id="PS50109">
    <property type="entry name" value="HIS_KIN"/>
    <property type="match status" value="1"/>
</dbReference>
<evidence type="ECO:0000259" key="14">
    <source>
        <dbReference type="PROSITE" id="PS50113"/>
    </source>
</evidence>
<dbReference type="InterPro" id="IPR003594">
    <property type="entry name" value="HATPase_dom"/>
</dbReference>
<dbReference type="GO" id="GO:0008984">
    <property type="term" value="F:protein-glutamate methylesterase activity"/>
    <property type="evidence" value="ECO:0007669"/>
    <property type="project" value="InterPro"/>
</dbReference>
<dbReference type="Gene3D" id="3.30.450.40">
    <property type="match status" value="1"/>
</dbReference>